<comment type="caution">
    <text evidence="2">The sequence shown here is derived from an EMBL/GenBank/DDBJ whole genome shotgun (WGS) entry which is preliminary data.</text>
</comment>
<accession>A0A1R2BIE3</accession>
<protein>
    <recommendedName>
        <fullName evidence="1">GOLD domain-containing protein</fullName>
    </recommendedName>
</protein>
<evidence type="ECO:0000313" key="3">
    <source>
        <dbReference type="Proteomes" id="UP000187209"/>
    </source>
</evidence>
<organism evidence="2 3">
    <name type="scientific">Stentor coeruleus</name>
    <dbReference type="NCBI Taxonomy" id="5963"/>
    <lineage>
        <taxon>Eukaryota</taxon>
        <taxon>Sar</taxon>
        <taxon>Alveolata</taxon>
        <taxon>Ciliophora</taxon>
        <taxon>Postciliodesmatophora</taxon>
        <taxon>Heterotrichea</taxon>
        <taxon>Heterotrichida</taxon>
        <taxon>Stentoridae</taxon>
        <taxon>Stentor</taxon>
    </lineage>
</organism>
<name>A0A1R2BIE3_9CILI</name>
<gene>
    <name evidence="2" type="ORF">SteCoe_24042</name>
</gene>
<dbReference type="Proteomes" id="UP000187209">
    <property type="component" value="Unassembled WGS sequence"/>
</dbReference>
<dbReference type="InterPro" id="IPR016024">
    <property type="entry name" value="ARM-type_fold"/>
</dbReference>
<feature type="domain" description="GOLD" evidence="1">
    <location>
        <begin position="340"/>
        <end position="463"/>
    </location>
</feature>
<sequence length="715" mass="81791">MSENPLHHILALSLQANNFPNALKHLTSCYNTINTTSDSHLLIDFKTLTLLNRLYNKYSSQIFLPLSKLFLLISKIVIKCNTDIVLKVVNDILMLCEILKNTDIAKELEASVQELLNILSKTELENEQKEVVEGLIIKKNFETFDTKIQEIIQLVKENNITSMHELFDLFSSFESFTEQIELFSSRLSPLISVIHERNNIELAKKLLMFLEHFVFKFNYSIQINDCIELYKISKTSKLTPKILETVYEILNTIIPYDISITQHLLIIFQRLCLLFPSYINKFYEHIHSVLFSAAYSGSSDIKSKASGLLYYIINTSEINEDLKTQLSKSPELSALKNDKDFCFSLDVHEKENSVKLEDLQPFVGLPLNANIQAGEEFYYCVEIVEENSILTYGFASRYYDIDFELLRVDLPTPQIIIKENNIQCSDTTYYKSKLISSPGLYKFIWSNKKSWFAFKNIRFRIEVLTPCHKIDGNENNPHKVIDIICDDGIKITKDVLEVGIWCKEKSVWVMAAGVEEEMSELDINAIQGFIYRREQDAKRKYLSVKIGIVGKKIKKRSDLKQLKCVIMARDVDAVALLNEFEMHKSYLKQSQGFSSNSSNTLMCIMQDEGLRSCVIHKGHIMVDNNNQPIGDLSRANISDIYIGISTLLSLFGPGTVILCGSDTPNIQQVLERIKILVPEPILRNSLIKTSVYGPSASLIAASFLYFLNNKLKTHI</sequence>
<keyword evidence="3" id="KW-1185">Reference proteome</keyword>
<proteinExistence type="predicted"/>
<dbReference type="SUPFAM" id="SSF101576">
    <property type="entry name" value="Supernatant protein factor (SPF), C-terminal domain"/>
    <property type="match status" value="1"/>
</dbReference>
<dbReference type="PROSITE" id="PS50866">
    <property type="entry name" value="GOLD"/>
    <property type="match status" value="1"/>
</dbReference>
<reference evidence="2 3" key="1">
    <citation type="submission" date="2016-11" db="EMBL/GenBank/DDBJ databases">
        <title>The macronuclear genome of Stentor coeruleus: a giant cell with tiny introns.</title>
        <authorList>
            <person name="Slabodnick M."/>
            <person name="Ruby J.G."/>
            <person name="Reiff S.B."/>
            <person name="Swart E.C."/>
            <person name="Gosai S."/>
            <person name="Prabakaran S."/>
            <person name="Witkowska E."/>
            <person name="Larue G.E."/>
            <person name="Fisher S."/>
            <person name="Freeman R.M."/>
            <person name="Gunawardena J."/>
            <person name="Chu W."/>
            <person name="Stover N.A."/>
            <person name="Gregory B.D."/>
            <person name="Nowacki M."/>
            <person name="Derisi J."/>
            <person name="Roy S.W."/>
            <person name="Marshall W.F."/>
            <person name="Sood P."/>
        </authorList>
    </citation>
    <scope>NUCLEOTIDE SEQUENCE [LARGE SCALE GENOMIC DNA]</scope>
    <source>
        <strain evidence="2">WM001</strain>
    </source>
</reference>
<dbReference type="SUPFAM" id="SSF48371">
    <property type="entry name" value="ARM repeat"/>
    <property type="match status" value="1"/>
</dbReference>
<dbReference type="EMBL" id="MPUH01000625">
    <property type="protein sequence ID" value="OMJ76553.1"/>
    <property type="molecule type" value="Genomic_DNA"/>
</dbReference>
<dbReference type="OrthoDB" id="294804at2759"/>
<dbReference type="AlphaFoldDB" id="A0A1R2BIE3"/>
<evidence type="ECO:0000313" key="2">
    <source>
        <dbReference type="EMBL" id="OMJ76553.1"/>
    </source>
</evidence>
<dbReference type="Gene3D" id="2.60.120.680">
    <property type="entry name" value="GOLD domain"/>
    <property type="match status" value="1"/>
</dbReference>
<evidence type="ECO:0000259" key="1">
    <source>
        <dbReference type="PROSITE" id="PS50866"/>
    </source>
</evidence>
<dbReference type="InterPro" id="IPR036598">
    <property type="entry name" value="GOLD_dom_sf"/>
</dbReference>
<dbReference type="InterPro" id="IPR009038">
    <property type="entry name" value="GOLD_dom"/>
</dbReference>